<evidence type="ECO:0000313" key="3">
    <source>
        <dbReference type="Proteomes" id="UP001204562"/>
    </source>
</evidence>
<name>A0AAW5JKY7_9FIRM</name>
<protein>
    <submittedName>
        <fullName evidence="2">YdcF family protein</fullName>
    </submittedName>
</protein>
<dbReference type="Gene3D" id="3.40.50.620">
    <property type="entry name" value="HUPs"/>
    <property type="match status" value="1"/>
</dbReference>
<dbReference type="InterPro" id="IPR051599">
    <property type="entry name" value="Cell_Envelope_Assoc"/>
</dbReference>
<dbReference type="CDD" id="cd06259">
    <property type="entry name" value="YdcF-like"/>
    <property type="match status" value="1"/>
</dbReference>
<evidence type="ECO:0000259" key="1">
    <source>
        <dbReference type="Pfam" id="PF02698"/>
    </source>
</evidence>
<feature type="domain" description="DUF218" evidence="1">
    <location>
        <begin position="53"/>
        <end position="195"/>
    </location>
</feature>
<accession>A0AAW5JKY7</accession>
<organism evidence="2 3">
    <name type="scientific">Intestinimonas massiliensis</name>
    <name type="common">ex Afouda et al. 2020</name>
    <dbReference type="NCBI Taxonomy" id="1673721"/>
    <lineage>
        <taxon>Bacteria</taxon>
        <taxon>Bacillati</taxon>
        <taxon>Bacillota</taxon>
        <taxon>Clostridia</taxon>
        <taxon>Eubacteriales</taxon>
        <taxon>Intestinimonas</taxon>
    </lineage>
</organism>
<proteinExistence type="predicted"/>
<dbReference type="Proteomes" id="UP001204562">
    <property type="component" value="Unassembled WGS sequence"/>
</dbReference>
<dbReference type="AlphaFoldDB" id="A0AAW5JKY7"/>
<dbReference type="PANTHER" id="PTHR30336:SF4">
    <property type="entry name" value="ENVELOPE BIOGENESIS FACTOR ELYC"/>
    <property type="match status" value="1"/>
</dbReference>
<dbReference type="GO" id="GO:0005886">
    <property type="term" value="C:plasma membrane"/>
    <property type="evidence" value="ECO:0007669"/>
    <property type="project" value="TreeGrafter"/>
</dbReference>
<sequence>MRRKGVYRPYGGRRRRWLPRVLLCLLLAGVLAFGALEALIFSGSRDQLHGEPQVMVVFGCQVKPWGPSVLLQDRLDTALAYLEEHPEMTVVVTGGQGDDEPVSEAQCMYDYLTEHGVDGSRIVKEDRSRNTWQNINYTLTLFQDGTVAPAEQILLVSSGFHLTRIRMLWERVWPGTYTLSVLAAPVSHAPSAVQMFFREPLALVKSWLLDRPG</sequence>
<dbReference type="InterPro" id="IPR003848">
    <property type="entry name" value="DUF218"/>
</dbReference>
<dbReference type="PANTHER" id="PTHR30336">
    <property type="entry name" value="INNER MEMBRANE PROTEIN, PROBABLE PERMEASE"/>
    <property type="match status" value="1"/>
</dbReference>
<comment type="caution">
    <text evidence="2">The sequence shown here is derived from an EMBL/GenBank/DDBJ whole genome shotgun (WGS) entry which is preliminary data.</text>
</comment>
<dbReference type="GO" id="GO:0000270">
    <property type="term" value="P:peptidoglycan metabolic process"/>
    <property type="evidence" value="ECO:0007669"/>
    <property type="project" value="TreeGrafter"/>
</dbReference>
<gene>
    <name evidence="2" type="ORF">NE579_05345</name>
</gene>
<dbReference type="EMBL" id="JANFYS010000008">
    <property type="protein sequence ID" value="MCQ4769887.1"/>
    <property type="molecule type" value="Genomic_DNA"/>
</dbReference>
<reference evidence="2" key="1">
    <citation type="submission" date="2022-06" db="EMBL/GenBank/DDBJ databases">
        <title>Isolation of gut microbiota from human fecal samples.</title>
        <authorList>
            <person name="Pamer E.G."/>
            <person name="Barat B."/>
            <person name="Waligurski E."/>
            <person name="Medina S."/>
            <person name="Paddock L."/>
            <person name="Mostad J."/>
        </authorList>
    </citation>
    <scope>NUCLEOTIDE SEQUENCE</scope>
    <source>
        <strain evidence="2">DFI.9.91</strain>
    </source>
</reference>
<dbReference type="InterPro" id="IPR014729">
    <property type="entry name" value="Rossmann-like_a/b/a_fold"/>
</dbReference>
<evidence type="ECO:0000313" key="2">
    <source>
        <dbReference type="EMBL" id="MCQ4769887.1"/>
    </source>
</evidence>
<dbReference type="GO" id="GO:0043164">
    <property type="term" value="P:Gram-negative-bacterium-type cell wall biogenesis"/>
    <property type="evidence" value="ECO:0007669"/>
    <property type="project" value="TreeGrafter"/>
</dbReference>
<dbReference type="Pfam" id="PF02698">
    <property type="entry name" value="DUF218"/>
    <property type="match status" value="1"/>
</dbReference>
<dbReference type="RefSeq" id="WP_256303496.1">
    <property type="nucleotide sequence ID" value="NZ_JANFYS010000008.1"/>
</dbReference>